<reference evidence="1" key="1">
    <citation type="submission" date="2020-07" db="EMBL/GenBank/DDBJ databases">
        <authorList>
            <person name="Ferguson B K."/>
        </authorList>
    </citation>
    <scope>NUCLEOTIDE SEQUENCE</scope>
    <source>
        <strain evidence="1">L06</strain>
    </source>
</reference>
<organism evidence="1">
    <name type="scientific">Bracon brevicornis</name>
    <dbReference type="NCBI Taxonomy" id="1563983"/>
    <lineage>
        <taxon>Eukaryota</taxon>
        <taxon>Metazoa</taxon>
        <taxon>Ecdysozoa</taxon>
        <taxon>Arthropoda</taxon>
        <taxon>Hexapoda</taxon>
        <taxon>Insecta</taxon>
        <taxon>Pterygota</taxon>
        <taxon>Neoptera</taxon>
        <taxon>Endopterygota</taxon>
        <taxon>Hymenoptera</taxon>
        <taxon>Apocrita</taxon>
        <taxon>Ichneumonoidea</taxon>
        <taxon>Braconidae</taxon>
        <taxon>Braconinae</taxon>
        <taxon>Bracon</taxon>
    </lineage>
</organism>
<accession>A0A6V7L0N8</accession>
<name>A0A6V7L0N8_9HYME</name>
<protein>
    <submittedName>
        <fullName evidence="1">Uncharacterized protein</fullName>
    </submittedName>
</protein>
<dbReference type="AlphaFoldDB" id="A0A6V7L0N8"/>
<dbReference type="EMBL" id="CADCXW020000332">
    <property type="protein sequence ID" value="CAD1570095.1"/>
    <property type="molecule type" value="Genomic_DNA"/>
</dbReference>
<gene>
    <name evidence="1" type="ORF">BBRV_LOCUS94261</name>
</gene>
<proteinExistence type="predicted"/>
<sequence>MAGGVSSGVATAAAVPGGLQNMASIELGKKRMRDTNDDLLMVPPLLHDNLHYPLVELSLFYLFFSFRLYLRFQPKVTLHAISRTKRHMKRAPQAPYVPRLSKYGPMSL</sequence>
<evidence type="ECO:0000313" key="1">
    <source>
        <dbReference type="EMBL" id="CAD1570095.1"/>
    </source>
</evidence>